<keyword evidence="1" id="KW-0863">Zinc-finger</keyword>
<evidence type="ECO:0000256" key="1">
    <source>
        <dbReference type="PROSITE-ProRule" id="PRU00325"/>
    </source>
</evidence>
<reference evidence="3 4" key="1">
    <citation type="submission" date="2023-05" db="EMBL/GenBank/DDBJ databases">
        <title>Novel species of genus Flectobacillus isolated from stream in China.</title>
        <authorList>
            <person name="Lu H."/>
        </authorList>
    </citation>
    <scope>NUCLEOTIDE SEQUENCE [LARGE SCALE GENOMIC DNA]</scope>
    <source>
        <strain evidence="3 4">KCTC 42575</strain>
    </source>
</reference>
<comment type="caution">
    <text evidence="3">The sequence shown here is derived from an EMBL/GenBank/DDBJ whole genome shotgun (WGS) entry which is preliminary data.</text>
</comment>
<evidence type="ECO:0000259" key="2">
    <source>
        <dbReference type="PROSITE" id="PS50966"/>
    </source>
</evidence>
<accession>A0ABT6YEH7</accession>
<dbReference type="Pfam" id="PF04434">
    <property type="entry name" value="SWIM"/>
    <property type="match status" value="1"/>
</dbReference>
<evidence type="ECO:0000313" key="3">
    <source>
        <dbReference type="EMBL" id="MDI9861837.1"/>
    </source>
</evidence>
<keyword evidence="1" id="KW-0479">Metal-binding</keyword>
<dbReference type="EMBL" id="JASHIF010000023">
    <property type="protein sequence ID" value="MDI9861837.1"/>
    <property type="molecule type" value="Genomic_DNA"/>
</dbReference>
<sequence length="551" mass="64429">MLFNYKYGGHTQISSTSRSTSMSFAPDTLREQTYFVGKLQQKLAFREAIAALHDVVVSDLRFQSKDRTAYKEWAAEQEMAWMSEYATKLDLRENEERIKWLQRDLNLLQKRRHEMMKPFWEARMKYFDFIYKNDRDMWIVLDPIITIHPEELFFECFSKDESTYAKLEANYETFKEINEFQCGTTNIDYSHDLYQEFQKIRDYKETDFRIDPKGFSVQTTNEEIFHEKKIEVPESWVRGFLQVSSAMTLPAISFELHSMDIYNICSLLRRFKENSGPRSMVFILRPNQPISILFEPFNKEIVCARSIYQGDESQTIRVWGRRRLLVLERLIPLAKKFTVHLLGSGLPSFFIAEMGDMNFTLGLSGWTANDWSRVGNFDLMAPRANVDTFTAEKVFSVLKKSFLAKPEMLAKELNLDIKTVLGALSLYTQAGKVIFDIKKGVYRLRELSKEPLPMDALRFANDRERLARELLTQQRIAVKKVYVENGLRLEGEFTWSEKIWHPTAIIDADEKLVEATCTCDFHIRNKLYKGPCEHILALRIAEKNTSALIST</sequence>
<organism evidence="3 4">
    <name type="scientific">Flectobacillus roseus</name>
    <dbReference type="NCBI Taxonomy" id="502259"/>
    <lineage>
        <taxon>Bacteria</taxon>
        <taxon>Pseudomonadati</taxon>
        <taxon>Bacteroidota</taxon>
        <taxon>Cytophagia</taxon>
        <taxon>Cytophagales</taxon>
        <taxon>Flectobacillaceae</taxon>
        <taxon>Flectobacillus</taxon>
    </lineage>
</organism>
<protein>
    <submittedName>
        <fullName evidence="3">SWIM zinc finger family protein</fullName>
    </submittedName>
</protein>
<feature type="domain" description="SWIM-type" evidence="2">
    <location>
        <begin position="502"/>
        <end position="543"/>
    </location>
</feature>
<keyword evidence="1" id="KW-0862">Zinc</keyword>
<dbReference type="PROSITE" id="PS50966">
    <property type="entry name" value="ZF_SWIM"/>
    <property type="match status" value="1"/>
</dbReference>
<dbReference type="InterPro" id="IPR007527">
    <property type="entry name" value="Znf_SWIM"/>
</dbReference>
<proteinExistence type="predicted"/>
<name>A0ABT6YEH7_9BACT</name>
<evidence type="ECO:0000313" key="4">
    <source>
        <dbReference type="Proteomes" id="UP001236507"/>
    </source>
</evidence>
<gene>
    <name evidence="3" type="ORF">QM524_21630</name>
</gene>
<dbReference type="RefSeq" id="WP_283346188.1">
    <property type="nucleotide sequence ID" value="NZ_JASHIF010000023.1"/>
</dbReference>
<dbReference type="Proteomes" id="UP001236507">
    <property type="component" value="Unassembled WGS sequence"/>
</dbReference>
<keyword evidence="4" id="KW-1185">Reference proteome</keyword>